<comment type="similarity">
    <text evidence="1">Belongs to the site-specific recombinase resolvase family.</text>
</comment>
<dbReference type="PROSITE" id="PS51736">
    <property type="entry name" value="RECOMBINASES_3"/>
    <property type="match status" value="1"/>
</dbReference>
<dbReference type="RefSeq" id="WP_308207455.1">
    <property type="nucleotide sequence ID" value="NZ_JACKTY010000049.1"/>
</dbReference>
<evidence type="ECO:0000259" key="6">
    <source>
        <dbReference type="PROSITE" id="PS51736"/>
    </source>
</evidence>
<dbReference type="CDD" id="cd03768">
    <property type="entry name" value="SR_ResInv"/>
    <property type="match status" value="1"/>
</dbReference>
<accession>A0ABT3CLY1</accession>
<dbReference type="Gene3D" id="3.40.50.1390">
    <property type="entry name" value="Resolvase, N-terminal catalytic domain"/>
    <property type="match status" value="1"/>
</dbReference>
<dbReference type="CDD" id="cd00569">
    <property type="entry name" value="HTH_Hin_like"/>
    <property type="match status" value="1"/>
</dbReference>
<dbReference type="Proteomes" id="UP001526201">
    <property type="component" value="Unassembled WGS sequence"/>
</dbReference>
<dbReference type="EMBL" id="JACKTY010000049">
    <property type="protein sequence ID" value="MCV7230397.1"/>
    <property type="molecule type" value="Genomic_DNA"/>
</dbReference>
<evidence type="ECO:0000313" key="7">
    <source>
        <dbReference type="EMBL" id="MCV7230397.1"/>
    </source>
</evidence>
<dbReference type="InterPro" id="IPR006120">
    <property type="entry name" value="Resolvase_HTH_dom"/>
</dbReference>
<evidence type="ECO:0000256" key="5">
    <source>
        <dbReference type="PROSITE-ProRule" id="PRU10137"/>
    </source>
</evidence>
<reference evidence="7 8" key="1">
    <citation type="journal article" date="2022" name="BMC Genomics">
        <title>Comparative genome analysis of mycobacteria focusing on tRNA and non-coding RNA.</title>
        <authorList>
            <person name="Behra P.R.K."/>
            <person name="Pettersson B.M.F."/>
            <person name="Ramesh M."/>
            <person name="Das S."/>
            <person name="Dasgupta S."/>
            <person name="Kirsebom L.A."/>
        </authorList>
    </citation>
    <scope>NUCLEOTIDE SEQUENCE [LARGE SCALE GENOMIC DNA]</scope>
    <source>
        <strain evidence="7 8">DSM 44078</strain>
    </source>
</reference>
<dbReference type="SUPFAM" id="SSF46689">
    <property type="entry name" value="Homeodomain-like"/>
    <property type="match status" value="1"/>
</dbReference>
<dbReference type="SMART" id="SM00857">
    <property type="entry name" value="Resolvase"/>
    <property type="match status" value="1"/>
</dbReference>
<dbReference type="InterPro" id="IPR009057">
    <property type="entry name" value="Homeodomain-like_sf"/>
</dbReference>
<dbReference type="InterPro" id="IPR050639">
    <property type="entry name" value="SSR_resolvase"/>
</dbReference>
<dbReference type="Pfam" id="PF02796">
    <property type="entry name" value="HTH_7"/>
    <property type="match status" value="1"/>
</dbReference>
<dbReference type="InterPro" id="IPR006119">
    <property type="entry name" value="Resolv_N"/>
</dbReference>
<dbReference type="PROSITE" id="PS00397">
    <property type="entry name" value="RECOMBINASES_1"/>
    <property type="match status" value="1"/>
</dbReference>
<evidence type="ECO:0000256" key="3">
    <source>
        <dbReference type="ARBA" id="ARBA00023125"/>
    </source>
</evidence>
<protein>
    <submittedName>
        <fullName evidence="7">Recombinase family protein</fullName>
    </submittedName>
</protein>
<gene>
    <name evidence="7" type="ORF">H7J73_30750</name>
</gene>
<dbReference type="Pfam" id="PF00239">
    <property type="entry name" value="Resolvase"/>
    <property type="match status" value="1"/>
</dbReference>
<dbReference type="PANTHER" id="PTHR30461">
    <property type="entry name" value="DNA-INVERTASE FROM LAMBDOID PROPHAGE"/>
    <property type="match status" value="1"/>
</dbReference>
<feature type="active site" description="O-(5'-phospho-DNA)-serine intermediate" evidence="5">
    <location>
        <position position="11"/>
    </location>
</feature>
<dbReference type="InterPro" id="IPR006118">
    <property type="entry name" value="Recombinase_CS"/>
</dbReference>
<dbReference type="SUPFAM" id="SSF53041">
    <property type="entry name" value="Resolvase-like"/>
    <property type="match status" value="1"/>
</dbReference>
<name>A0ABT3CLY1_9MYCO</name>
<proteinExistence type="inferred from homology"/>
<keyword evidence="2" id="KW-0229">DNA integration</keyword>
<comment type="caution">
    <text evidence="7">The sequence shown here is derived from an EMBL/GenBank/DDBJ whole genome shotgun (WGS) entry which is preliminary data.</text>
</comment>
<keyword evidence="8" id="KW-1185">Reference proteome</keyword>
<evidence type="ECO:0000256" key="2">
    <source>
        <dbReference type="ARBA" id="ARBA00022908"/>
    </source>
</evidence>
<organism evidence="7 8">
    <name type="scientific">Mycolicibacterium komossense</name>
    <dbReference type="NCBI Taxonomy" id="1779"/>
    <lineage>
        <taxon>Bacteria</taxon>
        <taxon>Bacillati</taxon>
        <taxon>Actinomycetota</taxon>
        <taxon>Actinomycetes</taxon>
        <taxon>Mycobacteriales</taxon>
        <taxon>Mycobacteriaceae</taxon>
        <taxon>Mycolicibacterium</taxon>
    </lineage>
</organism>
<keyword evidence="4" id="KW-0233">DNA recombination</keyword>
<evidence type="ECO:0000256" key="1">
    <source>
        <dbReference type="ARBA" id="ARBA00009913"/>
    </source>
</evidence>
<dbReference type="Gene3D" id="1.10.10.60">
    <property type="entry name" value="Homeodomain-like"/>
    <property type="match status" value="1"/>
</dbReference>
<keyword evidence="3" id="KW-0238">DNA-binding</keyword>
<feature type="domain" description="Resolvase/invertase-type recombinase catalytic" evidence="6">
    <location>
        <begin position="3"/>
        <end position="136"/>
    </location>
</feature>
<sequence>MNRMLGYARVSTSDQTVRSQVDALEKAGCALVWTDTASGARAERPALPELLTEAQGGDTIVVTRLDRLGRSLPHLLDLVERLASRAVGLRSLSEQIDTTNATGRLILHVFAALAEFERGINHERTMAGLAAAKSRGRIGGRPKVLTGHRLDHARRLAESGMSVPDIADMLLVGRSTLYRALNHQQKEDSTVTASAIDRVWSVRDAVLRWLYLKAMVDGNRHPSLLAEDVAKTVDWQADPLTQTEVAAASNWLKEEGYLSGGGAFGHGVVRPSITPRGEVIADAERSARGGNTPADPQGITMINISNSTNVAVGSPGATQTYTLTQQRERSVAVADALEAASGDSLEVVEAHRIASEIKDEAASEQPNPSRLKQLVMSAITAGAAALGQAAATDLVHLGSQALQTF</sequence>
<dbReference type="PANTHER" id="PTHR30461:SF2">
    <property type="entry name" value="SERINE RECOMBINASE PINE-RELATED"/>
    <property type="match status" value="1"/>
</dbReference>
<dbReference type="PROSITE" id="PS00398">
    <property type="entry name" value="RECOMBINASES_2"/>
    <property type="match status" value="1"/>
</dbReference>
<dbReference type="InterPro" id="IPR036162">
    <property type="entry name" value="Resolvase-like_N_sf"/>
</dbReference>
<evidence type="ECO:0000256" key="4">
    <source>
        <dbReference type="ARBA" id="ARBA00023172"/>
    </source>
</evidence>
<evidence type="ECO:0000313" key="8">
    <source>
        <dbReference type="Proteomes" id="UP001526201"/>
    </source>
</evidence>